<dbReference type="Pfam" id="PF00657">
    <property type="entry name" value="Lipase_GDSL"/>
    <property type="match status" value="1"/>
</dbReference>
<dbReference type="AlphaFoldDB" id="A0A380S6Q7"/>
<proteinExistence type="predicted"/>
<sequence length="396" mass="43794">MPEKFSKWVACWGNATSITDRKEATYAKDLTLRYPIRACFSGSKLRFHFSNLTGTDSVQISEAYVAKSVQSLDAAQSSATSANIPAYSPRAITFGGQTSATIPAGEEILSDEIPFDVTAGETFDVSLYFADFTQMNAGTAITGPLSGGKYSYGNFAKSATLPDDLTRKTNWIYFLNTIDIFTEEKNFALVCFGDSITAQDWPDYLTLRCAREGFNNVAIIRRAVSGTRILREYSCITYAAYGLKGATRFPIEMNVAGARTVIVQHGINDIIHPVGVEVNKFRPWSDMPTADDLINGVRSLYITHARKLGLKIYSGTLLPIYGWRTYNENRDIIRTAFNEWLRTAPDFDGCVDFDKAVRGHDDPKAFAAGFDSGDHLHPSAKAYEAMAECVPEELLK</sequence>
<organism evidence="1 2">
    <name type="scientific">Fibrobacter succinogenes</name>
    <name type="common">Bacteroides succinogenes</name>
    <dbReference type="NCBI Taxonomy" id="833"/>
    <lineage>
        <taxon>Bacteria</taxon>
        <taxon>Pseudomonadati</taxon>
        <taxon>Fibrobacterota</taxon>
        <taxon>Fibrobacteria</taxon>
        <taxon>Fibrobacterales</taxon>
        <taxon>Fibrobacteraceae</taxon>
        <taxon>Fibrobacter</taxon>
    </lineage>
</organism>
<dbReference type="InterPro" id="IPR036514">
    <property type="entry name" value="SGNH_hydro_sf"/>
</dbReference>
<dbReference type="PANTHER" id="PTHR43784">
    <property type="entry name" value="GDSL-LIKE LIPASE/ACYLHYDROLASE, PUTATIVE (AFU_ORTHOLOGUE AFUA_2G00820)-RELATED"/>
    <property type="match status" value="1"/>
</dbReference>
<dbReference type="InterPro" id="IPR001087">
    <property type="entry name" value="GDSL"/>
</dbReference>
<reference evidence="1 2" key="1">
    <citation type="submission" date="2017-08" db="EMBL/GenBank/DDBJ databases">
        <authorList>
            <person name="de Groot N.N."/>
        </authorList>
    </citation>
    <scope>NUCLEOTIDE SEQUENCE [LARGE SCALE GENOMIC DNA]</scope>
    <source>
        <strain evidence="1 2">HM2</strain>
    </source>
</reference>
<protein>
    <submittedName>
        <fullName evidence="1">Lysophospholipase L1</fullName>
    </submittedName>
</protein>
<dbReference type="Gene3D" id="3.40.50.1110">
    <property type="entry name" value="SGNH hydrolase"/>
    <property type="match status" value="1"/>
</dbReference>
<dbReference type="SUPFAM" id="SSF52266">
    <property type="entry name" value="SGNH hydrolase"/>
    <property type="match status" value="1"/>
</dbReference>
<dbReference type="RefSeq" id="WP_109572973.1">
    <property type="nucleotide sequence ID" value="NZ_UHJL01000002.1"/>
</dbReference>
<dbReference type="EMBL" id="UHJL01000002">
    <property type="protein sequence ID" value="SUQ24500.1"/>
    <property type="molecule type" value="Genomic_DNA"/>
</dbReference>
<evidence type="ECO:0000313" key="1">
    <source>
        <dbReference type="EMBL" id="SUQ24500.1"/>
    </source>
</evidence>
<dbReference type="PANTHER" id="PTHR43784:SF2">
    <property type="entry name" value="GDSL-LIKE LIPASE_ACYLHYDROLASE, PUTATIVE (AFU_ORTHOLOGUE AFUA_2G00820)-RELATED"/>
    <property type="match status" value="1"/>
</dbReference>
<name>A0A380S6Q7_FIBSU</name>
<dbReference type="GO" id="GO:0016788">
    <property type="term" value="F:hydrolase activity, acting on ester bonds"/>
    <property type="evidence" value="ECO:0007669"/>
    <property type="project" value="InterPro"/>
</dbReference>
<accession>A0A380S6Q7</accession>
<dbReference type="InterPro" id="IPR053140">
    <property type="entry name" value="GDSL_Rv0518-like"/>
</dbReference>
<evidence type="ECO:0000313" key="2">
    <source>
        <dbReference type="Proteomes" id="UP000255423"/>
    </source>
</evidence>
<dbReference type="Proteomes" id="UP000255423">
    <property type="component" value="Unassembled WGS sequence"/>
</dbReference>
<gene>
    <name evidence="1" type="ORF">SAMN05661053_1906</name>
</gene>